<dbReference type="OrthoDB" id="9780456at2"/>
<evidence type="ECO:0000259" key="3">
    <source>
        <dbReference type="Pfam" id="PF18152"/>
    </source>
</evidence>
<dbReference type="AlphaFoldDB" id="A0A517YW17"/>
<reference evidence="4 5" key="1">
    <citation type="submission" date="2019-02" db="EMBL/GenBank/DDBJ databases">
        <title>Deep-cultivation of Planctomycetes and their phenomic and genomic characterization uncovers novel biology.</title>
        <authorList>
            <person name="Wiegand S."/>
            <person name="Jogler M."/>
            <person name="Boedeker C."/>
            <person name="Pinto D."/>
            <person name="Vollmers J."/>
            <person name="Rivas-Marin E."/>
            <person name="Kohn T."/>
            <person name="Peeters S.H."/>
            <person name="Heuer A."/>
            <person name="Rast P."/>
            <person name="Oberbeckmann S."/>
            <person name="Bunk B."/>
            <person name="Jeske O."/>
            <person name="Meyerdierks A."/>
            <person name="Storesund J.E."/>
            <person name="Kallscheuer N."/>
            <person name="Luecker S."/>
            <person name="Lage O.M."/>
            <person name="Pohl T."/>
            <person name="Merkel B.J."/>
            <person name="Hornburger P."/>
            <person name="Mueller R.-W."/>
            <person name="Bruemmer F."/>
            <person name="Labrenz M."/>
            <person name="Spormann A.M."/>
            <person name="Op den Camp H."/>
            <person name="Overmann J."/>
            <person name="Amann R."/>
            <person name="Jetten M.S.M."/>
            <person name="Mascher T."/>
            <person name="Medema M.H."/>
            <person name="Devos D.P."/>
            <person name="Kaster A.-K."/>
            <person name="Ovreas L."/>
            <person name="Rohde M."/>
            <person name="Galperin M.Y."/>
            <person name="Jogler C."/>
        </authorList>
    </citation>
    <scope>NUCLEOTIDE SEQUENCE [LARGE SCALE GENOMIC DNA]</scope>
    <source>
        <strain evidence="4 5">KS4</strain>
    </source>
</reference>
<dbReference type="Pfam" id="PF18152">
    <property type="entry name" value="DAHP_snth_FXD"/>
    <property type="match status" value="1"/>
</dbReference>
<dbReference type="Pfam" id="PF00793">
    <property type="entry name" value="DAHP_synth_1"/>
    <property type="match status" value="1"/>
</dbReference>
<keyword evidence="5" id="KW-1185">Reference proteome</keyword>
<dbReference type="NCBIfam" id="NF009239">
    <property type="entry name" value="PRK12595.1"/>
    <property type="match status" value="1"/>
</dbReference>
<keyword evidence="1 4" id="KW-0808">Transferase</keyword>
<protein>
    <submittedName>
        <fullName evidence="4">Phospho-2-dehydro-3-deoxyheptonate aldolase</fullName>
        <ecNumber evidence="4">2.5.1.54</ecNumber>
    </submittedName>
</protein>
<dbReference type="SUPFAM" id="SSF51569">
    <property type="entry name" value="Aldolase"/>
    <property type="match status" value="1"/>
</dbReference>
<dbReference type="InterPro" id="IPR041071">
    <property type="entry name" value="DAHP_snth_FXD"/>
</dbReference>
<dbReference type="RefSeq" id="WP_145078195.1">
    <property type="nucleotide sequence ID" value="NZ_CP036425.1"/>
</dbReference>
<dbReference type="InterPro" id="IPR006218">
    <property type="entry name" value="DAHP1/KDSA"/>
</dbReference>
<proteinExistence type="predicted"/>
<dbReference type="GO" id="GO:0003849">
    <property type="term" value="F:3-deoxy-7-phosphoheptulonate synthase activity"/>
    <property type="evidence" value="ECO:0007669"/>
    <property type="project" value="UniProtKB-EC"/>
</dbReference>
<accession>A0A517YW17</accession>
<dbReference type="GO" id="GO:0016832">
    <property type="term" value="F:aldehyde-lyase activity"/>
    <property type="evidence" value="ECO:0007669"/>
    <property type="project" value="InterPro"/>
</dbReference>
<evidence type="ECO:0000313" key="5">
    <source>
        <dbReference type="Proteomes" id="UP000317369"/>
    </source>
</evidence>
<name>A0A517YW17_9BACT</name>
<dbReference type="InterPro" id="IPR013785">
    <property type="entry name" value="Aldolase_TIM"/>
</dbReference>
<dbReference type="Proteomes" id="UP000317369">
    <property type="component" value="Chromosome"/>
</dbReference>
<gene>
    <name evidence="4" type="primary">aroF_1</name>
    <name evidence="4" type="ORF">KS4_24770</name>
</gene>
<dbReference type="EMBL" id="CP036425">
    <property type="protein sequence ID" value="QDU34408.1"/>
    <property type="molecule type" value="Genomic_DNA"/>
</dbReference>
<dbReference type="Gene3D" id="3.20.20.70">
    <property type="entry name" value="Aldolase class I"/>
    <property type="match status" value="1"/>
</dbReference>
<feature type="domain" description="DAHP synthase ferredoxin-like" evidence="3">
    <location>
        <begin position="1"/>
        <end position="66"/>
    </location>
</feature>
<evidence type="ECO:0000256" key="1">
    <source>
        <dbReference type="ARBA" id="ARBA00022679"/>
    </source>
</evidence>
<organism evidence="4 5">
    <name type="scientific">Poriferisphaera corsica</name>
    <dbReference type="NCBI Taxonomy" id="2528020"/>
    <lineage>
        <taxon>Bacteria</taxon>
        <taxon>Pseudomonadati</taxon>
        <taxon>Planctomycetota</taxon>
        <taxon>Phycisphaerae</taxon>
        <taxon>Phycisphaerales</taxon>
        <taxon>Phycisphaeraceae</taxon>
        <taxon>Poriferisphaera</taxon>
    </lineage>
</organism>
<dbReference type="InterPro" id="IPR006268">
    <property type="entry name" value="DAHP_syn_2"/>
</dbReference>
<sequence length="349" mass="37483">MIVVMRPGASETEIDGVKKLIKELGLKDQVIVGTDLTVVAAIGDERLKDCAVMEQAPGVSKVMRVLAPYKMAAIETTGNQRTVVKLSETCVFGGKQVPVIAGPCSVEGEQEIMEAARQVKASGAHALRGGAFKPRTNPYAFQGFGEDGLKMLAAAREETGLPIVTEVLTPSDVELVSEYADCLQIGTRNSQNFKLLEACGKQPKPVLYKRGMSMTIDEYLQAAEYILAEGNPNVILCERGIRTFEDHTRNTLSLSAVPELQTRSHLPIIIDPSHGTGHARLVPSMAKAAVAAGADGLAIEVHQDPKHAMTDGAQSITPDQMDGLMVNLQRVAEAVDRECIPVEQMLGQV</sequence>
<dbReference type="PANTHER" id="PTHR43018:SF3">
    <property type="entry name" value="CARBOXYSOME FORMATION PROTEIN"/>
    <property type="match status" value="1"/>
</dbReference>
<dbReference type="PANTHER" id="PTHR43018">
    <property type="entry name" value="PHOSPHO-2-DEHYDRO-3-DEOXYHEPTONATE ALDOLASE"/>
    <property type="match status" value="1"/>
</dbReference>
<dbReference type="Gene3D" id="3.30.70.1140">
    <property type="entry name" value="Phospho-2-dehydro-3-deoxyheptonate aldolase, domain 1"/>
    <property type="match status" value="1"/>
</dbReference>
<dbReference type="GO" id="GO:0009073">
    <property type="term" value="P:aromatic amino acid family biosynthetic process"/>
    <property type="evidence" value="ECO:0007669"/>
    <property type="project" value="InterPro"/>
</dbReference>
<dbReference type="EC" id="2.5.1.54" evidence="4"/>
<evidence type="ECO:0000259" key="2">
    <source>
        <dbReference type="Pfam" id="PF00793"/>
    </source>
</evidence>
<dbReference type="KEGG" id="pcor:KS4_24770"/>
<dbReference type="InterPro" id="IPR052899">
    <property type="entry name" value="Class-I_DAHP_synthase"/>
</dbReference>
<evidence type="ECO:0000313" key="4">
    <source>
        <dbReference type="EMBL" id="QDU34408.1"/>
    </source>
</evidence>
<dbReference type="NCBIfam" id="TIGR01361">
    <property type="entry name" value="DAHP_synth_Bsub"/>
    <property type="match status" value="1"/>
</dbReference>
<feature type="domain" description="DAHP synthetase I/KDSA" evidence="2">
    <location>
        <begin position="92"/>
        <end position="334"/>
    </location>
</feature>
<dbReference type="NCBIfam" id="NF006421">
    <property type="entry name" value="PRK08673.1"/>
    <property type="match status" value="1"/>
</dbReference>